<gene>
    <name evidence="6" type="primary">PIN-II</name>
</gene>
<proteinExistence type="evidence at transcript level"/>
<dbReference type="PANTHER" id="PTHR33832">
    <property type="entry name" value="SERINE-TYPE ENDOPEPTIDASE INHIBITOR"/>
    <property type="match status" value="1"/>
</dbReference>
<evidence type="ECO:0000256" key="1">
    <source>
        <dbReference type="ARBA" id="ARBA00007766"/>
    </source>
</evidence>
<dbReference type="Gene3D" id="3.30.60.30">
    <property type="match status" value="2"/>
</dbReference>
<dbReference type="SMR" id="A0A097H1D6"/>
<protein>
    <submittedName>
        <fullName evidence="6">PIN-II protein</fullName>
    </submittedName>
</protein>
<feature type="chain" id="PRO_5001934796" evidence="5">
    <location>
        <begin position="26"/>
        <end position="154"/>
    </location>
</feature>
<dbReference type="GO" id="GO:0004867">
    <property type="term" value="F:serine-type endopeptidase inhibitor activity"/>
    <property type="evidence" value="ECO:0007669"/>
    <property type="project" value="UniProtKB-KW"/>
</dbReference>
<keyword evidence="3" id="KW-0722">Serine protease inhibitor</keyword>
<evidence type="ECO:0000256" key="2">
    <source>
        <dbReference type="ARBA" id="ARBA00022690"/>
    </source>
</evidence>
<reference evidence="6" key="1">
    <citation type="journal article" date="2015" name="Mol. Genet. Genomics">
        <title>Novel in vitro inhibitory functions of potato tuber proteinaceous inhibitors.</title>
        <authorList>
            <person name="Fischer M."/>
            <person name="Kuckenberg M."/>
            <person name="Kastilan R."/>
            <person name="Muth J."/>
            <person name="Gebhardt C."/>
        </authorList>
    </citation>
    <scope>NUCLEOTIDE SEQUENCE</scope>
</reference>
<feature type="signal peptide" evidence="5">
    <location>
        <begin position="1"/>
        <end position="25"/>
    </location>
</feature>
<dbReference type="EMBL" id="KJ788172">
    <property type="protein sequence ID" value="AIT42244.1"/>
    <property type="molecule type" value="mRNA"/>
</dbReference>
<sequence length="154" mass="16660">MAVHKEVNFVAYLLIVLGLLVLVSAMEHVDAKACTLECGNLGFGICPRSEGSPENRICTNCCAGYKGCNYYSANGAFICEGESDPKKPKACPRNCDPHIAYSKCPRSEGKSLIYPTGCTTCCTGYKGCYYFGKNGKFVCEGESDEPKANMYPAM</sequence>
<dbReference type="InterPro" id="IPR003465">
    <property type="entry name" value="Prot_inh_I20"/>
</dbReference>
<keyword evidence="2" id="KW-0646">Protease inhibitor</keyword>
<dbReference type="SUPFAM" id="SSF100897">
    <property type="entry name" value="Plant proteinase inhibitors"/>
    <property type="match status" value="1"/>
</dbReference>
<name>A0A097H1D6_SOLTU</name>
<keyword evidence="4" id="KW-1015">Disulfide bond</keyword>
<dbReference type="Pfam" id="PF02428">
    <property type="entry name" value="Prot_inhib_II"/>
    <property type="match status" value="2"/>
</dbReference>
<evidence type="ECO:0000313" key="6">
    <source>
        <dbReference type="EMBL" id="AIT42244.1"/>
    </source>
</evidence>
<dbReference type="PANTHER" id="PTHR33832:SF23">
    <property type="entry name" value="PROTEINASE INHIBITOR TYPE-2 P303.51"/>
    <property type="match status" value="1"/>
</dbReference>
<organism evidence="6">
    <name type="scientific">Solanum tuberosum</name>
    <name type="common">Potato</name>
    <dbReference type="NCBI Taxonomy" id="4113"/>
    <lineage>
        <taxon>Eukaryota</taxon>
        <taxon>Viridiplantae</taxon>
        <taxon>Streptophyta</taxon>
        <taxon>Embryophyta</taxon>
        <taxon>Tracheophyta</taxon>
        <taxon>Spermatophyta</taxon>
        <taxon>Magnoliopsida</taxon>
        <taxon>eudicotyledons</taxon>
        <taxon>Gunneridae</taxon>
        <taxon>Pentapetalae</taxon>
        <taxon>asterids</taxon>
        <taxon>lamiids</taxon>
        <taxon>Solanales</taxon>
        <taxon>Solanaceae</taxon>
        <taxon>Solanoideae</taxon>
        <taxon>Solaneae</taxon>
        <taxon>Solanum</taxon>
    </lineage>
</organism>
<comment type="similarity">
    <text evidence="1">Belongs to the protease inhibitor I20 (potato type II proteinase inhibitor) family.</text>
</comment>
<dbReference type="InterPro" id="IPR051391">
    <property type="entry name" value="Protease_inhibitor_I20"/>
</dbReference>
<evidence type="ECO:0000256" key="3">
    <source>
        <dbReference type="ARBA" id="ARBA00022900"/>
    </source>
</evidence>
<dbReference type="AlphaFoldDB" id="A0A097H1D6"/>
<accession>A0A097H1D6</accession>
<evidence type="ECO:0000256" key="4">
    <source>
        <dbReference type="ARBA" id="ARBA00023157"/>
    </source>
</evidence>
<keyword evidence="5" id="KW-0732">Signal</keyword>
<evidence type="ECO:0000256" key="5">
    <source>
        <dbReference type="SAM" id="SignalP"/>
    </source>
</evidence>
<dbReference type="ExpressionAtlas" id="A0A097H1D6">
    <property type="expression patterns" value="baseline"/>
</dbReference>